<keyword evidence="3" id="KW-1185">Reference proteome</keyword>
<reference evidence="2 3" key="1">
    <citation type="submission" date="2020-08" db="EMBL/GenBank/DDBJ databases">
        <title>Draft genome sequence of Parasphingopyxis sp. GrpM-11.</title>
        <authorList>
            <person name="Oh J."/>
            <person name="Roh D.-H."/>
        </authorList>
    </citation>
    <scope>NUCLEOTIDE SEQUENCE [LARGE SCALE GENOMIC DNA]</scope>
    <source>
        <strain evidence="2 3">GrpM-11</strain>
    </source>
</reference>
<dbReference type="GO" id="GO:0030170">
    <property type="term" value="F:pyridoxal phosphate binding"/>
    <property type="evidence" value="ECO:0007669"/>
    <property type="project" value="InterPro"/>
</dbReference>
<proteinExistence type="predicted"/>
<comment type="caution">
    <text evidence="2">The sequence shown here is derived from an EMBL/GenBank/DDBJ whole genome shotgun (WGS) entry which is preliminary data.</text>
</comment>
<dbReference type="PROSITE" id="PS51340">
    <property type="entry name" value="MOSC"/>
    <property type="match status" value="1"/>
</dbReference>
<dbReference type="Proteomes" id="UP000564378">
    <property type="component" value="Unassembled WGS sequence"/>
</dbReference>
<protein>
    <submittedName>
        <fullName evidence="2">MOSC domain-containing protein</fullName>
    </submittedName>
</protein>
<dbReference type="SUPFAM" id="SSF50800">
    <property type="entry name" value="PK beta-barrel domain-like"/>
    <property type="match status" value="1"/>
</dbReference>
<dbReference type="EMBL" id="JACJVJ010000001">
    <property type="protein sequence ID" value="MBC2777479.1"/>
    <property type="molecule type" value="Genomic_DNA"/>
</dbReference>
<name>A0A842HYQ2_9SPHN</name>
<gene>
    <name evidence="2" type="ORF">H6P80_07570</name>
</gene>
<dbReference type="PANTHER" id="PTHR30212">
    <property type="entry name" value="PROTEIN YIIM"/>
    <property type="match status" value="1"/>
</dbReference>
<dbReference type="InterPro" id="IPR005302">
    <property type="entry name" value="MoCF_Sase_C"/>
</dbReference>
<evidence type="ECO:0000259" key="1">
    <source>
        <dbReference type="PROSITE" id="PS51340"/>
    </source>
</evidence>
<dbReference type="AlphaFoldDB" id="A0A842HYQ2"/>
<evidence type="ECO:0000313" key="2">
    <source>
        <dbReference type="EMBL" id="MBC2777479.1"/>
    </source>
</evidence>
<organism evidence="2 3">
    <name type="scientific">Parasphingopyxis marina</name>
    <dbReference type="NCBI Taxonomy" id="2761622"/>
    <lineage>
        <taxon>Bacteria</taxon>
        <taxon>Pseudomonadati</taxon>
        <taxon>Pseudomonadota</taxon>
        <taxon>Alphaproteobacteria</taxon>
        <taxon>Sphingomonadales</taxon>
        <taxon>Sphingomonadaceae</taxon>
        <taxon>Parasphingopyxis</taxon>
    </lineage>
</organism>
<feature type="domain" description="MOSC" evidence="1">
    <location>
        <begin position="28"/>
        <end position="165"/>
    </location>
</feature>
<dbReference type="GO" id="GO:0030151">
    <property type="term" value="F:molybdenum ion binding"/>
    <property type="evidence" value="ECO:0007669"/>
    <property type="project" value="InterPro"/>
</dbReference>
<sequence>MEPVAVDAVLTGKAAPLRGDEPSAIRKSSREGPVVIGPLGLEEDEQADLRVHGGPDKAVHHYPFDHYPFWKAMVPDHPRLDAPGGFGENISTSGLAESDVCIGDRFALGSAVVEISQGRQPCWKQGHVMEWNQLVAHMVKHRRIGWYYRVIEPGEVRAGDRLDLIDRPLPQWDVRRVFGLLIGGEGKDELSAVEQLAELTVLAEEWRAKARRLLAA</sequence>
<dbReference type="Gene3D" id="2.40.33.20">
    <property type="entry name" value="PK beta-barrel domain-like"/>
    <property type="match status" value="1"/>
</dbReference>
<dbReference type="InterPro" id="IPR052353">
    <property type="entry name" value="Benzoxazolinone_Detox_Enz"/>
</dbReference>
<accession>A0A842HYQ2</accession>
<dbReference type="PANTHER" id="PTHR30212:SF2">
    <property type="entry name" value="PROTEIN YIIM"/>
    <property type="match status" value="1"/>
</dbReference>
<dbReference type="Pfam" id="PF03473">
    <property type="entry name" value="MOSC"/>
    <property type="match status" value="1"/>
</dbReference>
<dbReference type="InterPro" id="IPR011037">
    <property type="entry name" value="Pyrv_Knase-like_insert_dom_sf"/>
</dbReference>
<evidence type="ECO:0000313" key="3">
    <source>
        <dbReference type="Proteomes" id="UP000564378"/>
    </source>
</evidence>
<dbReference type="GO" id="GO:0003824">
    <property type="term" value="F:catalytic activity"/>
    <property type="evidence" value="ECO:0007669"/>
    <property type="project" value="InterPro"/>
</dbReference>